<feature type="region of interest" description="Disordered" evidence="1">
    <location>
        <begin position="517"/>
        <end position="596"/>
    </location>
</feature>
<feature type="compositionally biased region" description="Polar residues" evidence="1">
    <location>
        <begin position="586"/>
        <end position="596"/>
    </location>
</feature>
<keyword evidence="2" id="KW-0812">Transmembrane</keyword>
<dbReference type="EMBL" id="WIXE01006487">
    <property type="protein sequence ID" value="KAK5981253.1"/>
    <property type="molecule type" value="Genomic_DNA"/>
</dbReference>
<evidence type="ECO:0000256" key="1">
    <source>
        <dbReference type="SAM" id="MobiDB-lite"/>
    </source>
</evidence>
<proteinExistence type="predicted"/>
<feature type="region of interest" description="Disordered" evidence="1">
    <location>
        <begin position="477"/>
        <end position="503"/>
    </location>
</feature>
<feature type="compositionally biased region" description="Basic and acidic residues" evidence="1">
    <location>
        <begin position="574"/>
        <end position="584"/>
    </location>
</feature>
<reference evidence="3 4" key="1">
    <citation type="submission" date="2019-10" db="EMBL/GenBank/DDBJ databases">
        <title>Assembly and Annotation for the nematode Trichostrongylus colubriformis.</title>
        <authorList>
            <person name="Martin J."/>
        </authorList>
    </citation>
    <scope>NUCLEOTIDE SEQUENCE [LARGE SCALE GENOMIC DNA]</scope>
    <source>
        <strain evidence="3">G859</strain>
        <tissue evidence="3">Whole worm</tissue>
    </source>
</reference>
<keyword evidence="2" id="KW-0472">Membrane</keyword>
<comment type="caution">
    <text evidence="3">The sequence shown here is derived from an EMBL/GenBank/DDBJ whole genome shotgun (WGS) entry which is preliminary data.</text>
</comment>
<keyword evidence="4" id="KW-1185">Reference proteome</keyword>
<protein>
    <submittedName>
        <fullName evidence="3">Uncharacterized protein</fullName>
    </submittedName>
</protein>
<feature type="compositionally biased region" description="Basic and acidic residues" evidence="1">
    <location>
        <begin position="486"/>
        <end position="498"/>
    </location>
</feature>
<evidence type="ECO:0000313" key="4">
    <source>
        <dbReference type="Proteomes" id="UP001331761"/>
    </source>
</evidence>
<dbReference type="AlphaFoldDB" id="A0AAN8G5E9"/>
<name>A0AAN8G5E9_TRICO</name>
<feature type="transmembrane region" description="Helical" evidence="2">
    <location>
        <begin position="77"/>
        <end position="102"/>
    </location>
</feature>
<feature type="compositionally biased region" description="Basic and acidic residues" evidence="1">
    <location>
        <begin position="524"/>
        <end position="536"/>
    </location>
</feature>
<evidence type="ECO:0000256" key="2">
    <source>
        <dbReference type="SAM" id="Phobius"/>
    </source>
</evidence>
<organism evidence="3 4">
    <name type="scientific">Trichostrongylus colubriformis</name>
    <name type="common">Black scour worm</name>
    <dbReference type="NCBI Taxonomy" id="6319"/>
    <lineage>
        <taxon>Eukaryota</taxon>
        <taxon>Metazoa</taxon>
        <taxon>Ecdysozoa</taxon>
        <taxon>Nematoda</taxon>
        <taxon>Chromadorea</taxon>
        <taxon>Rhabditida</taxon>
        <taxon>Rhabditina</taxon>
        <taxon>Rhabditomorpha</taxon>
        <taxon>Strongyloidea</taxon>
        <taxon>Trichostrongylidae</taxon>
        <taxon>Trichostrongylus</taxon>
    </lineage>
</organism>
<dbReference type="Proteomes" id="UP001331761">
    <property type="component" value="Unassembled WGS sequence"/>
</dbReference>
<keyword evidence="2" id="KW-1133">Transmembrane helix</keyword>
<evidence type="ECO:0000313" key="3">
    <source>
        <dbReference type="EMBL" id="KAK5981253.1"/>
    </source>
</evidence>
<gene>
    <name evidence="3" type="ORF">GCK32_006877</name>
</gene>
<sequence length="596" mass="68122">MPKLVGMSVRKSDPHFKFKDNPKLKLSGDLDTRTTPDFGNVNPDNVTHGGEYIIENPHLSPHRSKSKVGLLSSLLKYWYIIAAVVIILTIIFILLLVIFLYMQRKKHKAFLMSISPYKLDSNSASALKSLCRDVLSLDPFVWCAKERDLLWSSSSSSVKENERQAAGGDEPVLLDEKDEEFLKRRMIPLASNALIPPKKATDYNKPLLLRSQQLFPFELTVIISNVDNINESMPRLPKRIGKMELYSDGKTNTSVTYKLTRIKHPTENLKLYVYEVRNVRMHIKRIMKVLYYCRASIERLSRDFTGPLEVFAFTHKRNSILLSTRYKEVYSLLHLVFIVVFQLKKPVPLKELFRFHAQNCNGAPLDRFEMLYVLRFILEWGGGTSCVPGDTDNDPEQWGQIYDEISKFSELHPNIMNIHPRHVFGRIPELEDRMQKAESTPGRIFAERPPTPMFDAYRPMTPEEIKKKNNEIVAEASGDEAQQVSAKDEFWKQPRGPDAEMPPSLKTGIVNVTAIPQNQPVKEFLPRRRESHDSVRKAGPNDPRKKLVWRMKNPGAQSPHLPTARPTGGTPKQEAGEAESRAETARIQSQTVTGHQ</sequence>
<accession>A0AAN8G5E9</accession>